<dbReference type="GO" id="GO:0022857">
    <property type="term" value="F:transmembrane transporter activity"/>
    <property type="evidence" value="ECO:0007669"/>
    <property type="project" value="InterPro"/>
</dbReference>
<feature type="transmembrane region" description="Helical" evidence="6">
    <location>
        <begin position="129"/>
        <end position="151"/>
    </location>
</feature>
<protein>
    <submittedName>
        <fullName evidence="8">MFS transporter</fullName>
    </submittedName>
</protein>
<feature type="transmembrane region" description="Helical" evidence="6">
    <location>
        <begin position="214"/>
        <end position="237"/>
    </location>
</feature>
<evidence type="ECO:0000259" key="7">
    <source>
        <dbReference type="PROSITE" id="PS50850"/>
    </source>
</evidence>
<name>A0A6N1ADL9_9PROT</name>
<feature type="transmembrane region" description="Helical" evidence="6">
    <location>
        <begin position="96"/>
        <end position="117"/>
    </location>
</feature>
<dbReference type="PANTHER" id="PTHR43124">
    <property type="entry name" value="PURINE EFFLUX PUMP PBUE"/>
    <property type="match status" value="1"/>
</dbReference>
<keyword evidence="4 6" id="KW-1133">Transmembrane helix</keyword>
<geneLocation type="plasmid" evidence="8 9">
    <name>unnamed2</name>
</geneLocation>
<dbReference type="PROSITE" id="PS50850">
    <property type="entry name" value="MFS"/>
    <property type="match status" value="1"/>
</dbReference>
<keyword evidence="2" id="KW-1003">Cell membrane</keyword>
<dbReference type="InterPro" id="IPR050189">
    <property type="entry name" value="MFS_Efflux_Transporters"/>
</dbReference>
<feature type="domain" description="Major facilitator superfamily (MFS) profile" evidence="7">
    <location>
        <begin position="5"/>
        <end position="393"/>
    </location>
</feature>
<dbReference type="InterPro" id="IPR020846">
    <property type="entry name" value="MFS_dom"/>
</dbReference>
<keyword evidence="3 6" id="KW-0812">Transmembrane</keyword>
<gene>
    <name evidence="8" type="ORF">HUE56_03760</name>
</gene>
<feature type="transmembrane region" description="Helical" evidence="6">
    <location>
        <begin position="336"/>
        <end position="356"/>
    </location>
</feature>
<accession>A0A6N1ADL9</accession>
<proteinExistence type="predicted"/>
<sequence>MRWFILAILFIARTCMALEFQILGAVMPFARVDLDSDYAAMGQLMGLFMLPGIVLALPAGMLSSRFGLRRLAVFSLLLLAGGSALFSVSHDYGTALAGRLVGGAGNAVLSVLVSAMVAEWFRDRDLSTALSIVFISWQFGLAVALAVFPAIAEAASWRWACHLTTLVCLTVAALVALTYRSPPGTVAATPTATPTAAGRRSMPSLRLIARRQSILPTLAGIIWTAYNVGQVIFLTYAPALLASTGISVTEASRTVSLTVWVTMATMPLGGLLTDRCGRPLMPVAVGSLGAAAAGTAFSLGAPPMLSCIIVGLFLGLPAGGILALPARHSAPGDTAWSLGWFMTVFYILMTLIQMLAGLIRDRTGSDLVTVEFGCALLALVAVGLIPFELARRALRPSPAMAA</sequence>
<evidence type="ECO:0000313" key="9">
    <source>
        <dbReference type="Proteomes" id="UP000509702"/>
    </source>
</evidence>
<evidence type="ECO:0000256" key="3">
    <source>
        <dbReference type="ARBA" id="ARBA00022692"/>
    </source>
</evidence>
<dbReference type="EMBL" id="CP054616">
    <property type="protein sequence ID" value="QKS49606.1"/>
    <property type="molecule type" value="Genomic_DNA"/>
</dbReference>
<feature type="transmembrane region" description="Helical" evidence="6">
    <location>
        <begin position="41"/>
        <end position="59"/>
    </location>
</feature>
<evidence type="ECO:0000256" key="4">
    <source>
        <dbReference type="ARBA" id="ARBA00022989"/>
    </source>
</evidence>
<evidence type="ECO:0000256" key="6">
    <source>
        <dbReference type="SAM" id="Phobius"/>
    </source>
</evidence>
<dbReference type="Pfam" id="PF07690">
    <property type="entry name" value="MFS_1"/>
    <property type="match status" value="1"/>
</dbReference>
<reference evidence="8 9" key="1">
    <citation type="submission" date="2020-06" db="EMBL/GenBank/DDBJ databases">
        <title>Complete genome of Azosprillum oryzae KACC14407.</title>
        <authorList>
            <person name="Kim M."/>
            <person name="Park Y.-J."/>
            <person name="Shin J.-H."/>
        </authorList>
    </citation>
    <scope>NUCLEOTIDE SEQUENCE [LARGE SCALE GENOMIC DNA]</scope>
    <source>
        <strain evidence="8 9">KACC 14407</strain>
        <plasmid evidence="8 9">unnamed2</plasmid>
    </source>
</reference>
<dbReference type="GO" id="GO:0005886">
    <property type="term" value="C:plasma membrane"/>
    <property type="evidence" value="ECO:0007669"/>
    <property type="project" value="UniProtKB-SubCell"/>
</dbReference>
<dbReference type="KEGG" id="aoz:HUE56_03760"/>
<dbReference type="Gene3D" id="1.20.1250.20">
    <property type="entry name" value="MFS general substrate transporter like domains"/>
    <property type="match status" value="2"/>
</dbReference>
<feature type="transmembrane region" description="Helical" evidence="6">
    <location>
        <begin position="71"/>
        <end position="90"/>
    </location>
</feature>
<feature type="transmembrane region" description="Helical" evidence="6">
    <location>
        <begin position="157"/>
        <end position="179"/>
    </location>
</feature>
<organism evidence="8 9">
    <name type="scientific">Azospirillum oryzae</name>
    <dbReference type="NCBI Taxonomy" id="286727"/>
    <lineage>
        <taxon>Bacteria</taxon>
        <taxon>Pseudomonadati</taxon>
        <taxon>Pseudomonadota</taxon>
        <taxon>Alphaproteobacteria</taxon>
        <taxon>Rhodospirillales</taxon>
        <taxon>Azospirillaceae</taxon>
        <taxon>Azospirillum</taxon>
    </lineage>
</organism>
<keyword evidence="5 6" id="KW-0472">Membrane</keyword>
<dbReference type="Proteomes" id="UP000509702">
    <property type="component" value="Plasmid unnamed2"/>
</dbReference>
<dbReference type="RefSeq" id="WP_174757024.1">
    <property type="nucleotide sequence ID" value="NZ_BSOV01000007.1"/>
</dbReference>
<comment type="subcellular location">
    <subcellularLocation>
        <location evidence="1">Cell membrane</location>
        <topology evidence="1">Multi-pass membrane protein</topology>
    </subcellularLocation>
</comment>
<dbReference type="InterPro" id="IPR036259">
    <property type="entry name" value="MFS_trans_sf"/>
</dbReference>
<evidence type="ECO:0000256" key="1">
    <source>
        <dbReference type="ARBA" id="ARBA00004651"/>
    </source>
</evidence>
<evidence type="ECO:0000256" key="2">
    <source>
        <dbReference type="ARBA" id="ARBA00022475"/>
    </source>
</evidence>
<evidence type="ECO:0000313" key="8">
    <source>
        <dbReference type="EMBL" id="QKS49606.1"/>
    </source>
</evidence>
<evidence type="ECO:0000256" key="5">
    <source>
        <dbReference type="ARBA" id="ARBA00023136"/>
    </source>
</evidence>
<keyword evidence="8" id="KW-0614">Plasmid</keyword>
<dbReference type="InterPro" id="IPR011701">
    <property type="entry name" value="MFS"/>
</dbReference>
<feature type="transmembrane region" description="Helical" evidence="6">
    <location>
        <begin position="257"/>
        <end position="273"/>
    </location>
</feature>
<feature type="transmembrane region" description="Helical" evidence="6">
    <location>
        <begin position="368"/>
        <end position="387"/>
    </location>
</feature>
<dbReference type="AlphaFoldDB" id="A0A6N1ADL9"/>
<feature type="transmembrane region" description="Helical" evidence="6">
    <location>
        <begin position="303"/>
        <end position="324"/>
    </location>
</feature>
<dbReference type="PANTHER" id="PTHR43124:SF3">
    <property type="entry name" value="CHLORAMPHENICOL EFFLUX PUMP RV0191"/>
    <property type="match status" value="1"/>
</dbReference>
<keyword evidence="9" id="KW-1185">Reference proteome</keyword>
<feature type="transmembrane region" description="Helical" evidence="6">
    <location>
        <begin position="280"/>
        <end position="297"/>
    </location>
</feature>
<dbReference type="SUPFAM" id="SSF103473">
    <property type="entry name" value="MFS general substrate transporter"/>
    <property type="match status" value="1"/>
</dbReference>